<keyword evidence="1" id="KW-0175">Coiled coil</keyword>
<dbReference type="RefSeq" id="WP_151966760.1">
    <property type="nucleotide sequence ID" value="NZ_AP019860.1"/>
</dbReference>
<protein>
    <recommendedName>
        <fullName evidence="4">Porin</fullName>
    </recommendedName>
</protein>
<gene>
    <name evidence="2" type="ORF">UABAM_00863</name>
</gene>
<dbReference type="KEGG" id="uam:UABAM_00863"/>
<proteinExistence type="predicted"/>
<dbReference type="EMBL" id="AP019860">
    <property type="protein sequence ID" value="BBM82520.1"/>
    <property type="molecule type" value="Genomic_DNA"/>
</dbReference>
<dbReference type="Gene3D" id="2.40.160.10">
    <property type="entry name" value="Porin"/>
    <property type="match status" value="1"/>
</dbReference>
<dbReference type="AlphaFoldDB" id="A0A5S9IK40"/>
<dbReference type="Proteomes" id="UP000326354">
    <property type="component" value="Chromosome"/>
</dbReference>
<evidence type="ECO:0000313" key="3">
    <source>
        <dbReference type="Proteomes" id="UP000326354"/>
    </source>
</evidence>
<evidence type="ECO:0000313" key="2">
    <source>
        <dbReference type="EMBL" id="BBM82520.1"/>
    </source>
</evidence>
<evidence type="ECO:0008006" key="4">
    <source>
        <dbReference type="Google" id="ProtNLM"/>
    </source>
</evidence>
<name>A0A5S9IK40_UABAM</name>
<feature type="coiled-coil region" evidence="1">
    <location>
        <begin position="31"/>
        <end position="72"/>
    </location>
</feature>
<reference evidence="2 3" key="1">
    <citation type="submission" date="2019-08" db="EMBL/GenBank/DDBJ databases">
        <title>Complete genome sequence of Candidatus Uab amorphum.</title>
        <authorList>
            <person name="Shiratori T."/>
            <person name="Suzuki S."/>
            <person name="Kakizawa Y."/>
            <person name="Ishida K."/>
        </authorList>
    </citation>
    <scope>NUCLEOTIDE SEQUENCE [LARGE SCALE GENOMIC DNA]</scope>
    <source>
        <strain evidence="2 3">SRT547</strain>
    </source>
</reference>
<accession>A0A5S9IK40</accession>
<sequence length="465" mass="53680">MRKEQKKMRIDEGFFRLCKFAFFHLLILLLFSSVYAQEQSLEEKVKKLEKQVEKMSEELTNLQEIIRTQQKTIEKNTQKITTPKTPAYEEIIQELEDELSYNRDQTYYLKVLNSHLEIGGYGELIFLAEEKQDPQFIFSRFALRMRSSISDWLSFQSEIAIEDDVDLEINYAHFNILLSPEFNIKLGLILVPFGQFNSFYPPPGNELTSIPLVNEFLIPTVWSEPGISIYGQLNNFFPLTLTYEFLISNGLGEGGFDIVNGNRDARQDFNVDNNADKQFSGRIGFIPQLSLLPLGLVFGVSGVAGEFDDNGNNQYIGLALDGNLRMGSFSLIGEQDYIEVSGEYAQFDIENDDRIINLFPQIASFMSGHYIQVSYFFFPEEWRGQSIFFNDESQFALSLRYDHLQFDSSQKGASELDDQSIYTLGINFRPIEKSVFKIEYNHIRKFVDGDEDWVGRIQASFSTYF</sequence>
<dbReference type="InterPro" id="IPR023614">
    <property type="entry name" value="Porin_dom_sf"/>
</dbReference>
<organism evidence="2 3">
    <name type="scientific">Uabimicrobium amorphum</name>
    <dbReference type="NCBI Taxonomy" id="2596890"/>
    <lineage>
        <taxon>Bacteria</taxon>
        <taxon>Pseudomonadati</taxon>
        <taxon>Planctomycetota</taxon>
        <taxon>Candidatus Uabimicrobiia</taxon>
        <taxon>Candidatus Uabimicrobiales</taxon>
        <taxon>Candidatus Uabimicrobiaceae</taxon>
        <taxon>Candidatus Uabimicrobium</taxon>
    </lineage>
</organism>
<dbReference type="OrthoDB" id="9768080at2"/>
<dbReference type="SUPFAM" id="SSF56935">
    <property type="entry name" value="Porins"/>
    <property type="match status" value="1"/>
</dbReference>
<evidence type="ECO:0000256" key="1">
    <source>
        <dbReference type="SAM" id="Coils"/>
    </source>
</evidence>
<keyword evidence="3" id="KW-1185">Reference proteome</keyword>